<dbReference type="SUPFAM" id="SSF51735">
    <property type="entry name" value="NAD(P)-binding Rossmann-fold domains"/>
    <property type="match status" value="1"/>
</dbReference>
<protein>
    <recommendedName>
        <fullName evidence="2">NAD(P)-binding domain-containing protein</fullName>
    </recommendedName>
</protein>
<evidence type="ECO:0000259" key="2">
    <source>
        <dbReference type="Pfam" id="PF13460"/>
    </source>
</evidence>
<dbReference type="Gene3D" id="3.40.50.720">
    <property type="entry name" value="NAD(P)-binding Rossmann-like Domain"/>
    <property type="match status" value="1"/>
</dbReference>
<dbReference type="OrthoDB" id="4248066at2"/>
<dbReference type="Proteomes" id="UP000321798">
    <property type="component" value="Unassembled WGS sequence"/>
</dbReference>
<dbReference type="InterPro" id="IPR036291">
    <property type="entry name" value="NAD(P)-bd_dom_sf"/>
</dbReference>
<sequence length="234" mass="24114">MKLFVLGATGSTGTLVAEEALAAGHDVVAYVRSPEKLAAHDRLTAVVGDVLDVEAMTVAMRGTDAVVSTLGLSSGRPNGFSERAVSTITAAAQRSGVQRVLIMSAFGVGASLDKASRLAQLMYNGGGKAIYADKAAGERALTASGLDWTLAYPVLLTNKGRSPRFRAVDLTDLDRLPGLPRVSRADVAGFLLEAATGDAWSRRTAVLTTGRQPPRGASAAAPATSTHADRAVPG</sequence>
<reference evidence="3 4" key="1">
    <citation type="submission" date="2019-07" db="EMBL/GenBank/DDBJ databases">
        <title>Whole genome shotgun sequence of Cellulomonas soli NBRC 109434.</title>
        <authorList>
            <person name="Hosoyama A."/>
            <person name="Uohara A."/>
            <person name="Ohji S."/>
            <person name="Ichikawa N."/>
        </authorList>
    </citation>
    <scope>NUCLEOTIDE SEQUENCE [LARGE SCALE GENOMIC DNA]</scope>
    <source>
        <strain evidence="3 4">NBRC 109434</strain>
    </source>
</reference>
<name>A0A512PD12_9CELL</name>
<gene>
    <name evidence="3" type="ORF">CSO01_18200</name>
</gene>
<evidence type="ECO:0000256" key="1">
    <source>
        <dbReference type="SAM" id="MobiDB-lite"/>
    </source>
</evidence>
<dbReference type="Pfam" id="PF13460">
    <property type="entry name" value="NAD_binding_10"/>
    <property type="match status" value="1"/>
</dbReference>
<evidence type="ECO:0000313" key="3">
    <source>
        <dbReference type="EMBL" id="GEP69105.1"/>
    </source>
</evidence>
<dbReference type="PANTHER" id="PTHR15020">
    <property type="entry name" value="FLAVIN REDUCTASE-RELATED"/>
    <property type="match status" value="1"/>
</dbReference>
<dbReference type="RefSeq" id="WP_146952876.1">
    <property type="nucleotide sequence ID" value="NZ_BAABBJ010000006.1"/>
</dbReference>
<proteinExistence type="predicted"/>
<evidence type="ECO:0000313" key="4">
    <source>
        <dbReference type="Proteomes" id="UP000321798"/>
    </source>
</evidence>
<organism evidence="3 4">
    <name type="scientific">Cellulomonas soli</name>
    <dbReference type="NCBI Taxonomy" id="931535"/>
    <lineage>
        <taxon>Bacteria</taxon>
        <taxon>Bacillati</taxon>
        <taxon>Actinomycetota</taxon>
        <taxon>Actinomycetes</taxon>
        <taxon>Micrococcales</taxon>
        <taxon>Cellulomonadaceae</taxon>
        <taxon>Cellulomonas</taxon>
    </lineage>
</organism>
<dbReference type="PANTHER" id="PTHR15020:SF50">
    <property type="entry name" value="UPF0659 PROTEIN YMR090W"/>
    <property type="match status" value="1"/>
</dbReference>
<dbReference type="EMBL" id="BKAL01000006">
    <property type="protein sequence ID" value="GEP69105.1"/>
    <property type="molecule type" value="Genomic_DNA"/>
</dbReference>
<feature type="domain" description="NAD(P)-binding" evidence="2">
    <location>
        <begin position="7"/>
        <end position="196"/>
    </location>
</feature>
<keyword evidence="4" id="KW-1185">Reference proteome</keyword>
<comment type="caution">
    <text evidence="3">The sequence shown here is derived from an EMBL/GenBank/DDBJ whole genome shotgun (WGS) entry which is preliminary data.</text>
</comment>
<dbReference type="InterPro" id="IPR016040">
    <property type="entry name" value="NAD(P)-bd_dom"/>
</dbReference>
<feature type="region of interest" description="Disordered" evidence="1">
    <location>
        <begin position="208"/>
        <end position="234"/>
    </location>
</feature>
<accession>A0A512PD12</accession>
<feature type="compositionally biased region" description="Low complexity" evidence="1">
    <location>
        <begin position="214"/>
        <end position="226"/>
    </location>
</feature>
<dbReference type="AlphaFoldDB" id="A0A512PD12"/>